<dbReference type="InterPro" id="IPR013083">
    <property type="entry name" value="Znf_RING/FYVE/PHD"/>
</dbReference>
<feature type="domain" description="RING-type" evidence="17">
    <location>
        <begin position="230"/>
        <end position="272"/>
    </location>
</feature>
<evidence type="ECO:0000256" key="9">
    <source>
        <dbReference type="ARBA" id="ARBA00022989"/>
    </source>
</evidence>
<dbReference type="GO" id="GO:0008270">
    <property type="term" value="F:zinc ion binding"/>
    <property type="evidence" value="ECO:0007669"/>
    <property type="project" value="UniProtKB-KW"/>
</dbReference>
<name>A0A1Q3BUZ7_CEPFO</name>
<dbReference type="Gene3D" id="3.50.30.30">
    <property type="match status" value="1"/>
</dbReference>
<keyword evidence="3 16" id="KW-0812">Transmembrane</keyword>
<dbReference type="SUPFAM" id="SSF52025">
    <property type="entry name" value="PA domain"/>
    <property type="match status" value="1"/>
</dbReference>
<evidence type="ECO:0000256" key="11">
    <source>
        <dbReference type="ARBA" id="ARBA00023157"/>
    </source>
</evidence>
<dbReference type="Pfam" id="PF13639">
    <property type="entry name" value="zf-RING_2"/>
    <property type="match status" value="1"/>
</dbReference>
<evidence type="ECO:0000313" key="18">
    <source>
        <dbReference type="EMBL" id="GAV71815.1"/>
    </source>
</evidence>
<evidence type="ECO:0000256" key="13">
    <source>
        <dbReference type="ARBA" id="ARBA00046288"/>
    </source>
</evidence>
<dbReference type="PANTHER" id="PTHR47168">
    <property type="entry name" value="RING ZINC FINGER DOMAIN SUPERFAMILY PROTEIN-RELATED"/>
    <property type="match status" value="1"/>
</dbReference>
<dbReference type="Proteomes" id="UP000187406">
    <property type="component" value="Unassembled WGS sequence"/>
</dbReference>
<dbReference type="SUPFAM" id="SSF57850">
    <property type="entry name" value="RING/U-box"/>
    <property type="match status" value="1"/>
</dbReference>
<keyword evidence="19" id="KW-1185">Reference proteome</keyword>
<evidence type="ECO:0000256" key="3">
    <source>
        <dbReference type="ARBA" id="ARBA00022692"/>
    </source>
</evidence>
<keyword evidence="2" id="KW-0926">Vacuole</keyword>
<keyword evidence="10 16" id="KW-0472">Membrane</keyword>
<keyword evidence="7" id="KW-0862">Zinc</keyword>
<comment type="subcellular location">
    <subcellularLocation>
        <location evidence="13">Endomembrane system</location>
        <topology evidence="13">Single-pass type I membrane protein</topology>
    </subcellularLocation>
    <subcellularLocation>
        <location evidence="14">Protein storage vacuole membrane</location>
    </subcellularLocation>
</comment>
<dbReference type="GO" id="GO:0032586">
    <property type="term" value="C:protein storage vacuole membrane"/>
    <property type="evidence" value="ECO:0007669"/>
    <property type="project" value="UniProtKB-SubCell"/>
</dbReference>
<evidence type="ECO:0000256" key="4">
    <source>
        <dbReference type="ARBA" id="ARBA00022723"/>
    </source>
</evidence>
<dbReference type="Pfam" id="PF02225">
    <property type="entry name" value="PA"/>
    <property type="match status" value="1"/>
</dbReference>
<organism evidence="18 19">
    <name type="scientific">Cephalotus follicularis</name>
    <name type="common">Albany pitcher plant</name>
    <dbReference type="NCBI Taxonomy" id="3775"/>
    <lineage>
        <taxon>Eukaryota</taxon>
        <taxon>Viridiplantae</taxon>
        <taxon>Streptophyta</taxon>
        <taxon>Embryophyta</taxon>
        <taxon>Tracheophyta</taxon>
        <taxon>Spermatophyta</taxon>
        <taxon>Magnoliopsida</taxon>
        <taxon>eudicotyledons</taxon>
        <taxon>Gunneridae</taxon>
        <taxon>Pentapetalae</taxon>
        <taxon>rosids</taxon>
        <taxon>fabids</taxon>
        <taxon>Oxalidales</taxon>
        <taxon>Cephalotaceae</taxon>
        <taxon>Cephalotus</taxon>
    </lineage>
</organism>
<evidence type="ECO:0000256" key="6">
    <source>
        <dbReference type="ARBA" id="ARBA00022771"/>
    </source>
</evidence>
<gene>
    <name evidence="18" type="ORF">CFOL_v3_15304</name>
</gene>
<dbReference type="PROSITE" id="PS50089">
    <property type="entry name" value="ZF_RING_2"/>
    <property type="match status" value="1"/>
</dbReference>
<evidence type="ECO:0000256" key="1">
    <source>
        <dbReference type="ARBA" id="ARBA00022448"/>
    </source>
</evidence>
<proteinExistence type="predicted"/>
<evidence type="ECO:0000256" key="10">
    <source>
        <dbReference type="ARBA" id="ARBA00023136"/>
    </source>
</evidence>
<protein>
    <submittedName>
        <fullName evidence="18">PA domain-containing protein/zf-RING_2 domain-containing protein</fullName>
    </submittedName>
</protein>
<evidence type="ECO:0000256" key="12">
    <source>
        <dbReference type="ARBA" id="ARBA00023180"/>
    </source>
</evidence>
<evidence type="ECO:0000256" key="16">
    <source>
        <dbReference type="SAM" id="Phobius"/>
    </source>
</evidence>
<feature type="transmembrane region" description="Helical" evidence="16">
    <location>
        <begin position="162"/>
        <end position="185"/>
    </location>
</feature>
<keyword evidence="12" id="KW-0325">Glycoprotein</keyword>
<evidence type="ECO:0000256" key="7">
    <source>
        <dbReference type="ARBA" id="ARBA00022833"/>
    </source>
</evidence>
<dbReference type="InterPro" id="IPR001841">
    <property type="entry name" value="Znf_RING"/>
</dbReference>
<dbReference type="CDD" id="cd02123">
    <property type="entry name" value="PA_C_RZF_like"/>
    <property type="match status" value="1"/>
</dbReference>
<dbReference type="SMART" id="SM00184">
    <property type="entry name" value="RING"/>
    <property type="match status" value="1"/>
</dbReference>
<dbReference type="PANTHER" id="PTHR47168:SF5">
    <property type="entry name" value="RING-TYPE DOMAIN-CONTAINING PROTEIN"/>
    <property type="match status" value="1"/>
</dbReference>
<evidence type="ECO:0000256" key="5">
    <source>
        <dbReference type="ARBA" id="ARBA00022729"/>
    </source>
</evidence>
<dbReference type="FunFam" id="3.30.40.10:FF:000388">
    <property type="entry name" value="Putative RING zinc finger domain superfamily protein"/>
    <property type="match status" value="1"/>
</dbReference>
<keyword evidence="1" id="KW-0813">Transport</keyword>
<dbReference type="InterPro" id="IPR051653">
    <property type="entry name" value="E3_ligase_sorting_rcpt"/>
</dbReference>
<dbReference type="EMBL" id="BDDD01000946">
    <property type="protein sequence ID" value="GAV71815.1"/>
    <property type="molecule type" value="Genomic_DNA"/>
</dbReference>
<evidence type="ECO:0000256" key="15">
    <source>
        <dbReference type="PROSITE-ProRule" id="PRU00175"/>
    </source>
</evidence>
<dbReference type="InParanoid" id="A0A1Q3BUZ7"/>
<dbReference type="OrthoDB" id="8062037at2759"/>
<keyword evidence="4" id="KW-0479">Metal-binding</keyword>
<dbReference type="STRING" id="3775.A0A1Q3BUZ7"/>
<dbReference type="GO" id="GO:0012505">
    <property type="term" value="C:endomembrane system"/>
    <property type="evidence" value="ECO:0007669"/>
    <property type="project" value="UniProtKB-SubCell"/>
</dbReference>
<evidence type="ECO:0000259" key="17">
    <source>
        <dbReference type="PROSITE" id="PS50089"/>
    </source>
</evidence>
<dbReference type="FunFam" id="3.50.30.30:FF:000020">
    <property type="entry name" value="Receptor homology region transmembrane domain-and RING domain-containing protein 2"/>
    <property type="match status" value="1"/>
</dbReference>
<evidence type="ECO:0000256" key="14">
    <source>
        <dbReference type="ARBA" id="ARBA00060484"/>
    </source>
</evidence>
<keyword evidence="9 16" id="KW-1133">Transmembrane helix</keyword>
<evidence type="ECO:0000256" key="2">
    <source>
        <dbReference type="ARBA" id="ARBA00022554"/>
    </source>
</evidence>
<dbReference type="AlphaFoldDB" id="A0A1Q3BUZ7"/>
<reference evidence="19" key="1">
    <citation type="submission" date="2016-04" db="EMBL/GenBank/DDBJ databases">
        <title>Cephalotus genome sequencing.</title>
        <authorList>
            <person name="Fukushima K."/>
            <person name="Hasebe M."/>
            <person name="Fang X."/>
        </authorList>
    </citation>
    <scope>NUCLEOTIDE SEQUENCE [LARGE SCALE GENOMIC DNA]</scope>
    <source>
        <strain evidence="19">cv. St1</strain>
    </source>
</reference>
<keyword evidence="6 15" id="KW-0863">Zinc-finger</keyword>
<dbReference type="InterPro" id="IPR046450">
    <property type="entry name" value="PA_dom_sf"/>
</dbReference>
<keyword evidence="8" id="KW-0653">Protein transport</keyword>
<accession>A0A1Q3BUZ7</accession>
<keyword evidence="11" id="KW-1015">Disulfide bond</keyword>
<comment type="caution">
    <text evidence="18">The sequence shown here is derived from an EMBL/GenBank/DDBJ whole genome shotgun (WGS) entry which is preliminary data.</text>
</comment>
<dbReference type="InterPro" id="IPR044744">
    <property type="entry name" value="ZNRF4/RNF13/RNF167_PA"/>
</dbReference>
<evidence type="ECO:0000256" key="8">
    <source>
        <dbReference type="ARBA" id="ARBA00022927"/>
    </source>
</evidence>
<evidence type="ECO:0000313" key="19">
    <source>
        <dbReference type="Proteomes" id="UP000187406"/>
    </source>
</evidence>
<sequence>MKDMRIGFLIVLICRVFSLTSATVFFKPLSLSFPDLPAKSAVDVDSCGICGALHVADPINACSPLRSRFTHNATERIRFVLIARGECGFEEKVKNAQLAGFRSAIVFDDREKSKLVYMMVNPEGVKVHAVFVSKAAGEILEENAAGEPDECCIYPCRNGRPWTVLAISLFSLLVILILVVIVIFTPRNCLDWQGRNQHCLKSVDSKMVEALPHFLFSSARSSNCRGGETCAICLEDYKDGEIIKVLPCQHEFHSSCVDSWLTKWGTFCPVCKLDMRTMIAKSEGQVGNPTLESAWK</sequence>
<keyword evidence="5" id="KW-0732">Signal</keyword>
<dbReference type="FunCoup" id="A0A1Q3BUZ7">
    <property type="interactions" value="2931"/>
</dbReference>
<dbReference type="InterPro" id="IPR003137">
    <property type="entry name" value="PA_domain"/>
</dbReference>
<dbReference type="Gene3D" id="3.30.40.10">
    <property type="entry name" value="Zinc/RING finger domain, C3HC4 (zinc finger)"/>
    <property type="match status" value="1"/>
</dbReference>
<dbReference type="GO" id="GO:0015031">
    <property type="term" value="P:protein transport"/>
    <property type="evidence" value="ECO:0007669"/>
    <property type="project" value="UniProtKB-KW"/>
</dbReference>